<reference evidence="1 2" key="1">
    <citation type="submission" date="2018-03" db="EMBL/GenBank/DDBJ databases">
        <title>Genomic Encyclopedia of Archaeal and Bacterial Type Strains, Phase II (KMG-II): from individual species to whole genera.</title>
        <authorList>
            <person name="Goeker M."/>
        </authorList>
    </citation>
    <scope>NUCLEOTIDE SEQUENCE [LARGE SCALE GENOMIC DNA]</scope>
    <source>
        <strain evidence="1 2">DSM 25027</strain>
    </source>
</reference>
<evidence type="ECO:0000313" key="2">
    <source>
        <dbReference type="Proteomes" id="UP000237640"/>
    </source>
</evidence>
<proteinExistence type="predicted"/>
<name>A0A2T0MAM4_9FLAO</name>
<sequence length="247" mass="28789">MKLRLIPLMLLLIVSCKNEVQKTPDAQSIIDSSIVKSGGESFKDHKVSFYFRNRKYTSYYVNGQKMLERYTFLDSNMIADKKSNTDFERFINDSLIPLPDSLKTRYANSVNSVHYFSKLPFGLNDKAVNKEYMGEETIKEVSYYKVKVTFDQAGGGDDFDDTYLYWFNKETMLPDYLAYDFHVNGGGQRFREAYNERYINGIRFVDYNNYKPKGKGASLMEIGYLFEKDSLDLLSKIELEEIQVLEN</sequence>
<dbReference type="Pfam" id="PF20113">
    <property type="entry name" value="DUF6503"/>
    <property type="match status" value="1"/>
</dbReference>
<dbReference type="Proteomes" id="UP000237640">
    <property type="component" value="Unassembled WGS sequence"/>
</dbReference>
<comment type="caution">
    <text evidence="1">The sequence shown here is derived from an EMBL/GenBank/DDBJ whole genome shotgun (WGS) entry which is preliminary data.</text>
</comment>
<dbReference type="RefSeq" id="WP_106145794.1">
    <property type="nucleotide sequence ID" value="NZ_PVYX01000002.1"/>
</dbReference>
<protein>
    <recommendedName>
        <fullName evidence="3">Deoxyribose-phosphate aldolase</fullName>
    </recommendedName>
</protein>
<dbReference type="InterPro" id="IPR045444">
    <property type="entry name" value="DUF6503"/>
</dbReference>
<evidence type="ECO:0008006" key="3">
    <source>
        <dbReference type="Google" id="ProtNLM"/>
    </source>
</evidence>
<dbReference type="PROSITE" id="PS51257">
    <property type="entry name" value="PROKAR_LIPOPROTEIN"/>
    <property type="match status" value="1"/>
</dbReference>
<organism evidence="1 2">
    <name type="scientific">Flagellimonas meridianipacifica</name>
    <dbReference type="NCBI Taxonomy" id="1080225"/>
    <lineage>
        <taxon>Bacteria</taxon>
        <taxon>Pseudomonadati</taxon>
        <taxon>Bacteroidota</taxon>
        <taxon>Flavobacteriia</taxon>
        <taxon>Flavobacteriales</taxon>
        <taxon>Flavobacteriaceae</taxon>
        <taxon>Flagellimonas</taxon>
    </lineage>
</organism>
<dbReference type="AlphaFoldDB" id="A0A2T0MAM4"/>
<keyword evidence="2" id="KW-1185">Reference proteome</keyword>
<dbReference type="EMBL" id="PVYX01000002">
    <property type="protein sequence ID" value="PRX54530.1"/>
    <property type="molecule type" value="Genomic_DNA"/>
</dbReference>
<gene>
    <name evidence="1" type="ORF">CLV81_2931</name>
</gene>
<evidence type="ECO:0000313" key="1">
    <source>
        <dbReference type="EMBL" id="PRX54530.1"/>
    </source>
</evidence>
<dbReference type="OrthoDB" id="982433at2"/>
<accession>A0A2T0MAM4</accession>